<dbReference type="PANTHER" id="PTHR43311:SF2">
    <property type="entry name" value="GLUTAMATE--TRNA LIGASE, MITOCHONDRIAL-RELATED"/>
    <property type="match status" value="1"/>
</dbReference>
<gene>
    <name evidence="8" type="primary">gltX</name>
    <name evidence="11" type="ORF">NHE_0492</name>
</gene>
<dbReference type="RefSeq" id="WP_038559522.1">
    <property type="nucleotide sequence ID" value="NZ_CP007481.1"/>
</dbReference>
<dbReference type="EC" id="6.1.1.17" evidence="8"/>
<dbReference type="GO" id="GO:0005524">
    <property type="term" value="F:ATP binding"/>
    <property type="evidence" value="ECO:0007669"/>
    <property type="project" value="UniProtKB-UniRule"/>
</dbReference>
<keyword evidence="6 8" id="KW-0648">Protein biosynthesis</keyword>
<evidence type="ECO:0000313" key="11">
    <source>
        <dbReference type="EMBL" id="AHX11434.1"/>
    </source>
</evidence>
<name>X5HK42_9RICK</name>
<reference evidence="11 12" key="1">
    <citation type="submission" date="2014-03" db="EMBL/GenBank/DDBJ databases">
        <title>Sequencing and Comparison of Genomes and Transcriptome Profiles of Human Ehrlichiosis Agents.</title>
        <authorList>
            <person name="Lin M."/>
            <person name="Daugherty S.C."/>
            <person name="Nagaraj S."/>
            <person name="Cheng Z."/>
            <person name="Xiong Q."/>
            <person name="Lin F.-Y."/>
            <person name="Sengamalay N."/>
            <person name="Ott S."/>
            <person name="Godinez A."/>
            <person name="Tallon L.J."/>
            <person name="Sadzewicz L."/>
            <person name="Fraser C.M."/>
            <person name="Dunning Hotopp J.C."/>
            <person name="Rikihisa Y."/>
        </authorList>
    </citation>
    <scope>NUCLEOTIDE SEQUENCE [LARGE SCALE GENOMIC DNA]</scope>
    <source>
        <strain evidence="11 12">Oregon</strain>
    </source>
</reference>
<dbReference type="HAMAP" id="MF_00022">
    <property type="entry name" value="Glu_tRNA_synth_type1"/>
    <property type="match status" value="1"/>
</dbReference>
<dbReference type="PRINTS" id="PR00987">
    <property type="entry name" value="TRNASYNTHGLU"/>
</dbReference>
<feature type="domain" description="Aminoacyl-tRNA synthetase class I anticodon-binding" evidence="10">
    <location>
        <begin position="354"/>
        <end position="432"/>
    </location>
</feature>
<evidence type="ECO:0000313" key="12">
    <source>
        <dbReference type="Proteomes" id="UP000023755"/>
    </source>
</evidence>
<dbReference type="SUPFAM" id="SSF48163">
    <property type="entry name" value="An anticodon-binding domain of class I aminoacyl-tRNA synthetases"/>
    <property type="match status" value="1"/>
</dbReference>
<proteinExistence type="inferred from homology"/>
<keyword evidence="2 8" id="KW-0963">Cytoplasm</keyword>
<dbReference type="InterPro" id="IPR014729">
    <property type="entry name" value="Rossmann-like_a/b/a_fold"/>
</dbReference>
<dbReference type="KEGG" id="nhm:NHE_0492"/>
<accession>X5HK42</accession>
<dbReference type="InterPro" id="IPR000924">
    <property type="entry name" value="Glu/Gln-tRNA-synth"/>
</dbReference>
<feature type="short sequence motif" description="'HIGH' region" evidence="8">
    <location>
        <begin position="7"/>
        <end position="17"/>
    </location>
</feature>
<dbReference type="PROSITE" id="PS00178">
    <property type="entry name" value="AA_TRNA_LIGASE_I"/>
    <property type="match status" value="1"/>
</dbReference>
<dbReference type="GO" id="GO:0000049">
    <property type="term" value="F:tRNA binding"/>
    <property type="evidence" value="ECO:0007669"/>
    <property type="project" value="InterPro"/>
</dbReference>
<dbReference type="InterPro" id="IPR004527">
    <property type="entry name" value="Glu-tRNA-ligase_bac/mito"/>
</dbReference>
<comment type="subunit">
    <text evidence="8">Monomer.</text>
</comment>
<dbReference type="Pfam" id="PF19269">
    <property type="entry name" value="Anticodon_2"/>
    <property type="match status" value="1"/>
</dbReference>
<keyword evidence="4 8" id="KW-0547">Nucleotide-binding</keyword>
<dbReference type="InterPro" id="IPR020058">
    <property type="entry name" value="Glu/Gln-tRNA-synth_Ib_cat-dom"/>
</dbReference>
<dbReference type="GO" id="GO:0005737">
    <property type="term" value="C:cytoplasm"/>
    <property type="evidence" value="ECO:0007669"/>
    <property type="project" value="UniProtKB-SubCell"/>
</dbReference>
<feature type="short sequence motif" description="'KMSKS' region" evidence="8">
    <location>
        <begin position="230"/>
        <end position="234"/>
    </location>
</feature>
<comment type="function">
    <text evidence="8">Catalyzes the attachment of glutamate to tRNA(Glu) in a two-step reaction: glutamate is first activated by ATP to form Glu-AMP and then transferred to the acceptor end of tRNA(Glu).</text>
</comment>
<evidence type="ECO:0000259" key="9">
    <source>
        <dbReference type="Pfam" id="PF00749"/>
    </source>
</evidence>
<dbReference type="Proteomes" id="UP000023755">
    <property type="component" value="Chromosome"/>
</dbReference>
<dbReference type="InterPro" id="IPR008925">
    <property type="entry name" value="aa_tRNA-synth_I_cd-bd_sf"/>
</dbReference>
<keyword evidence="7 8" id="KW-0030">Aminoacyl-tRNA synthetase</keyword>
<dbReference type="Gene3D" id="1.10.10.350">
    <property type="match status" value="1"/>
</dbReference>
<dbReference type="GO" id="GO:0004818">
    <property type="term" value="F:glutamate-tRNA ligase activity"/>
    <property type="evidence" value="ECO:0007669"/>
    <property type="project" value="UniProtKB-UniRule"/>
</dbReference>
<evidence type="ECO:0000256" key="5">
    <source>
        <dbReference type="ARBA" id="ARBA00022840"/>
    </source>
</evidence>
<evidence type="ECO:0000256" key="1">
    <source>
        <dbReference type="ARBA" id="ARBA00007894"/>
    </source>
</evidence>
<keyword evidence="5 8" id="KW-0067">ATP-binding</keyword>
<comment type="subcellular location">
    <subcellularLocation>
        <location evidence="8">Cytoplasm</location>
    </subcellularLocation>
</comment>
<evidence type="ECO:0000256" key="3">
    <source>
        <dbReference type="ARBA" id="ARBA00022598"/>
    </source>
</evidence>
<evidence type="ECO:0000256" key="4">
    <source>
        <dbReference type="ARBA" id="ARBA00022741"/>
    </source>
</evidence>
<dbReference type="Gene3D" id="3.40.50.620">
    <property type="entry name" value="HUPs"/>
    <property type="match status" value="1"/>
</dbReference>
<comment type="similarity">
    <text evidence="1 8">Belongs to the class-I aminoacyl-tRNA synthetase family. Glutamate--tRNA ligase type 1 subfamily.</text>
</comment>
<feature type="binding site" evidence="8">
    <location>
        <position position="233"/>
    </location>
    <ligand>
        <name>ATP</name>
        <dbReference type="ChEBI" id="CHEBI:30616"/>
    </ligand>
</feature>
<evidence type="ECO:0000256" key="2">
    <source>
        <dbReference type="ARBA" id="ARBA00022490"/>
    </source>
</evidence>
<dbReference type="InterPro" id="IPR049940">
    <property type="entry name" value="GluQ/Sye"/>
</dbReference>
<keyword evidence="12" id="KW-1185">Reference proteome</keyword>
<dbReference type="InterPro" id="IPR045462">
    <property type="entry name" value="aa-tRNA-synth_I_cd-bd"/>
</dbReference>
<feature type="domain" description="Glutamyl/glutaminyl-tRNA synthetase class Ib catalytic" evidence="9">
    <location>
        <begin position="3"/>
        <end position="277"/>
    </location>
</feature>
<dbReference type="HOGENOM" id="CLU_015768_6_1_5"/>
<dbReference type="STRING" id="1286528.NHE_0492"/>
<dbReference type="OrthoDB" id="9807503at2"/>
<dbReference type="Pfam" id="PF00749">
    <property type="entry name" value="tRNA-synt_1c"/>
    <property type="match status" value="1"/>
</dbReference>
<keyword evidence="3 8" id="KW-0436">Ligase</keyword>
<dbReference type="PANTHER" id="PTHR43311">
    <property type="entry name" value="GLUTAMATE--TRNA LIGASE"/>
    <property type="match status" value="1"/>
</dbReference>
<evidence type="ECO:0000259" key="10">
    <source>
        <dbReference type="Pfam" id="PF19269"/>
    </source>
</evidence>
<evidence type="ECO:0000256" key="6">
    <source>
        <dbReference type="ARBA" id="ARBA00022917"/>
    </source>
</evidence>
<sequence>MITRFAPSPTGLLHLGNMRTAIISFLCARSSGGKFILRIDDTDKTRVREEYIEKIFIDLKWLGIESDLCFRQSERFSLYDEAMEQLIQTGRVYACYETPEELEMERRSLLSRGLPPVYRRRKEIKNSERSPYYRFELDSSDIISWDDKLRGKIAIDLRSTSDPIIRRENGIYTYMFPSVIDDIDYGIDTIIRGEDHISNTAVQIQMLKALGCNRIPDFAHMPLLKMQSGKISKRVGGYEIESLRNAHIEPEVICAYLLNLGGRSSADFKNFKEYKEFNLNHYSSSSSVIVSLEEIYNLNAKFLHSIAYEGIVSRLEKAITREFWEVIKKNLFFLSEVSTWWNICTDPNLIFEKKPYSTDIIRDAIMLLPEGEISPETYKQWLALLFERHKYTKKEININLRIALTGKESGPEIGGILPFIGRERILLRLKTQIDDV</sequence>
<comment type="caution">
    <text evidence="8">Lacks conserved residue(s) required for the propagation of feature annotation.</text>
</comment>
<comment type="catalytic activity">
    <reaction evidence="8">
        <text>tRNA(Glu) + L-glutamate + ATP = L-glutamyl-tRNA(Glu) + AMP + diphosphate</text>
        <dbReference type="Rhea" id="RHEA:23540"/>
        <dbReference type="Rhea" id="RHEA-COMP:9663"/>
        <dbReference type="Rhea" id="RHEA-COMP:9680"/>
        <dbReference type="ChEBI" id="CHEBI:29985"/>
        <dbReference type="ChEBI" id="CHEBI:30616"/>
        <dbReference type="ChEBI" id="CHEBI:33019"/>
        <dbReference type="ChEBI" id="CHEBI:78442"/>
        <dbReference type="ChEBI" id="CHEBI:78520"/>
        <dbReference type="ChEBI" id="CHEBI:456215"/>
        <dbReference type="EC" id="6.1.1.17"/>
    </reaction>
</comment>
<dbReference type="EMBL" id="CP007481">
    <property type="protein sequence ID" value="AHX11434.1"/>
    <property type="molecule type" value="Genomic_DNA"/>
</dbReference>
<evidence type="ECO:0000256" key="7">
    <source>
        <dbReference type="ARBA" id="ARBA00023146"/>
    </source>
</evidence>
<dbReference type="InterPro" id="IPR020751">
    <property type="entry name" value="aa-tRNA-synth_I_codon-bd_sub2"/>
</dbReference>
<dbReference type="GO" id="GO:0006424">
    <property type="term" value="P:glutamyl-tRNA aminoacylation"/>
    <property type="evidence" value="ECO:0007669"/>
    <property type="project" value="UniProtKB-UniRule"/>
</dbReference>
<dbReference type="InterPro" id="IPR001412">
    <property type="entry name" value="aa-tRNA-synth_I_CS"/>
</dbReference>
<dbReference type="AlphaFoldDB" id="X5HK42"/>
<organism evidence="11 12">
    <name type="scientific">Neorickettsia helminthoeca str. Oregon</name>
    <dbReference type="NCBI Taxonomy" id="1286528"/>
    <lineage>
        <taxon>Bacteria</taxon>
        <taxon>Pseudomonadati</taxon>
        <taxon>Pseudomonadota</taxon>
        <taxon>Alphaproteobacteria</taxon>
        <taxon>Rickettsiales</taxon>
        <taxon>Anaplasmataceae</taxon>
        <taxon>Neorickettsia</taxon>
    </lineage>
</organism>
<dbReference type="SUPFAM" id="SSF52374">
    <property type="entry name" value="Nucleotidylyl transferase"/>
    <property type="match status" value="1"/>
</dbReference>
<protein>
    <recommendedName>
        <fullName evidence="8">Glutamate--tRNA ligase</fullName>
        <ecNumber evidence="8">6.1.1.17</ecNumber>
    </recommendedName>
    <alternativeName>
        <fullName evidence="8">Glutamyl-tRNA synthetase</fullName>
        <shortName evidence="8">GluRS</shortName>
    </alternativeName>
</protein>
<evidence type="ECO:0000256" key="8">
    <source>
        <dbReference type="HAMAP-Rule" id="MF_00022"/>
    </source>
</evidence>
<dbReference type="NCBIfam" id="TIGR00464">
    <property type="entry name" value="gltX_bact"/>
    <property type="match status" value="1"/>
</dbReference>